<evidence type="ECO:0000256" key="2">
    <source>
        <dbReference type="SAM" id="Phobius"/>
    </source>
</evidence>
<protein>
    <submittedName>
        <fullName evidence="4">Glycosyltransferase family 2 protein</fullName>
    </submittedName>
</protein>
<proteinExistence type="inferred from homology"/>
<feature type="transmembrane region" description="Helical" evidence="2">
    <location>
        <begin position="224"/>
        <end position="243"/>
    </location>
</feature>
<evidence type="ECO:0000313" key="4">
    <source>
        <dbReference type="EMBL" id="QNF31840.1"/>
    </source>
</evidence>
<reference evidence="4 5" key="1">
    <citation type="journal article" date="2018" name="Int. J. Syst. Evol. Microbiol.">
        <title>Adhaeribacter swui sp. nov., isolated from wet mud.</title>
        <authorList>
            <person name="Kim D.U."/>
            <person name="Kim K.W."/>
            <person name="Kang M.S."/>
            <person name="Kim J.Y."/>
            <person name="Jang J.H."/>
            <person name="Kim M.K."/>
        </authorList>
    </citation>
    <scope>NUCLEOTIDE SEQUENCE [LARGE SCALE GENOMIC DNA]</scope>
    <source>
        <strain evidence="4 5">KCTC 52873</strain>
    </source>
</reference>
<dbReference type="EMBL" id="CP055156">
    <property type="protein sequence ID" value="QNF31840.1"/>
    <property type="molecule type" value="Genomic_DNA"/>
</dbReference>
<name>A0A7G7G3V6_9BACT</name>
<gene>
    <name evidence="4" type="ORF">HUW51_03560</name>
</gene>
<keyword evidence="2" id="KW-1133">Transmembrane helix</keyword>
<dbReference type="Pfam" id="PF00535">
    <property type="entry name" value="Glycos_transf_2"/>
    <property type="match status" value="1"/>
</dbReference>
<dbReference type="InterPro" id="IPR001173">
    <property type="entry name" value="Glyco_trans_2-like"/>
</dbReference>
<keyword evidence="2" id="KW-0472">Membrane</keyword>
<keyword evidence="4" id="KW-0808">Transferase</keyword>
<dbReference type="Gene3D" id="3.90.550.10">
    <property type="entry name" value="Spore Coat Polysaccharide Biosynthesis Protein SpsA, Chain A"/>
    <property type="match status" value="1"/>
</dbReference>
<dbReference type="InterPro" id="IPR029044">
    <property type="entry name" value="Nucleotide-diphossugar_trans"/>
</dbReference>
<dbReference type="PANTHER" id="PTHR43630">
    <property type="entry name" value="POLY-BETA-1,6-N-ACETYL-D-GLUCOSAMINE SYNTHASE"/>
    <property type="match status" value="1"/>
</dbReference>
<comment type="similarity">
    <text evidence="1">Belongs to the glycosyltransferase 2 family. WaaE/KdtX subfamily.</text>
</comment>
<keyword evidence="2" id="KW-0812">Transmembrane</keyword>
<evidence type="ECO:0000259" key="3">
    <source>
        <dbReference type="Pfam" id="PF00535"/>
    </source>
</evidence>
<dbReference type="PANTHER" id="PTHR43630:SF2">
    <property type="entry name" value="GLYCOSYLTRANSFERASE"/>
    <property type="match status" value="1"/>
</dbReference>
<evidence type="ECO:0000256" key="1">
    <source>
        <dbReference type="ARBA" id="ARBA00038494"/>
    </source>
</evidence>
<dbReference type="KEGG" id="aswu:HUW51_03560"/>
<evidence type="ECO:0000313" key="5">
    <source>
        <dbReference type="Proteomes" id="UP000515237"/>
    </source>
</evidence>
<keyword evidence="5" id="KW-1185">Reference proteome</keyword>
<sequence>MFVKLSVVIITFNEERNIGRCLESVKNLADDMVVVDSYSTDNTAQICAQYGARFVSRAFTGYVDQKNFANSQAAYPHILSLDADEVVTPELEKSILAIKANWQLAGYYLVRLTNYCGSWIRHGGWYPDKKLRLYNREQGQWQGLLLHEVYQVQPNQTTGLLKGDLHHYSFHSLEDHLKQINHFTTIACQELKLKNKRPGLWPMLVKPPFKFFQMYFLKFGWRDGFAGFCVAVLSGYAVFVKYAKLYWANR</sequence>
<organism evidence="4 5">
    <name type="scientific">Adhaeribacter swui</name>
    <dbReference type="NCBI Taxonomy" id="2086471"/>
    <lineage>
        <taxon>Bacteria</taxon>
        <taxon>Pseudomonadati</taxon>
        <taxon>Bacteroidota</taxon>
        <taxon>Cytophagia</taxon>
        <taxon>Cytophagales</taxon>
        <taxon>Hymenobacteraceae</taxon>
        <taxon>Adhaeribacter</taxon>
    </lineage>
</organism>
<dbReference type="Proteomes" id="UP000515237">
    <property type="component" value="Chromosome"/>
</dbReference>
<dbReference type="CDD" id="cd02511">
    <property type="entry name" value="Beta4Glucosyltransferase"/>
    <property type="match status" value="1"/>
</dbReference>
<dbReference type="RefSeq" id="WP_185272623.1">
    <property type="nucleotide sequence ID" value="NZ_CP055156.1"/>
</dbReference>
<dbReference type="GO" id="GO:0016740">
    <property type="term" value="F:transferase activity"/>
    <property type="evidence" value="ECO:0007669"/>
    <property type="project" value="UniProtKB-KW"/>
</dbReference>
<feature type="domain" description="Glycosyltransferase 2-like" evidence="3">
    <location>
        <begin position="6"/>
        <end position="138"/>
    </location>
</feature>
<dbReference type="SUPFAM" id="SSF53448">
    <property type="entry name" value="Nucleotide-diphospho-sugar transferases"/>
    <property type="match status" value="1"/>
</dbReference>
<accession>A0A7G7G3V6</accession>
<dbReference type="AlphaFoldDB" id="A0A7G7G3V6"/>